<evidence type="ECO:0000256" key="3">
    <source>
        <dbReference type="ARBA" id="ARBA00022692"/>
    </source>
</evidence>
<name>A0A1G6GF46_9ACTN</name>
<keyword evidence="2" id="KW-1003">Cell membrane</keyword>
<feature type="transmembrane region" description="Helical" evidence="6">
    <location>
        <begin position="204"/>
        <end position="225"/>
    </location>
</feature>
<feature type="transmembrane region" description="Helical" evidence="6">
    <location>
        <begin position="59"/>
        <end position="83"/>
    </location>
</feature>
<dbReference type="OrthoDB" id="5241646at2"/>
<keyword evidence="8" id="KW-1185">Reference proteome</keyword>
<feature type="transmembrane region" description="Helical" evidence="6">
    <location>
        <begin position="12"/>
        <end position="35"/>
    </location>
</feature>
<feature type="transmembrane region" description="Helical" evidence="6">
    <location>
        <begin position="445"/>
        <end position="465"/>
    </location>
</feature>
<feature type="transmembrane region" description="Helical" evidence="6">
    <location>
        <begin position="403"/>
        <end position="425"/>
    </location>
</feature>
<feature type="transmembrane region" description="Helical" evidence="6">
    <location>
        <begin position="246"/>
        <end position="263"/>
    </location>
</feature>
<evidence type="ECO:0000313" key="8">
    <source>
        <dbReference type="Proteomes" id="UP000199086"/>
    </source>
</evidence>
<dbReference type="STRING" id="1577474.GA0111570_102422"/>
<keyword evidence="3 6" id="KW-0812">Transmembrane</keyword>
<evidence type="ECO:0000256" key="2">
    <source>
        <dbReference type="ARBA" id="ARBA00022475"/>
    </source>
</evidence>
<evidence type="ECO:0000313" key="7">
    <source>
        <dbReference type="EMBL" id="SDB80631.1"/>
    </source>
</evidence>
<evidence type="ECO:0000256" key="6">
    <source>
        <dbReference type="SAM" id="Phobius"/>
    </source>
</evidence>
<dbReference type="GO" id="GO:0005886">
    <property type="term" value="C:plasma membrane"/>
    <property type="evidence" value="ECO:0007669"/>
    <property type="project" value="UniProtKB-SubCell"/>
</dbReference>
<feature type="transmembrane region" description="Helical" evidence="6">
    <location>
        <begin position="275"/>
        <end position="296"/>
    </location>
</feature>
<keyword evidence="5 6" id="KW-0472">Membrane</keyword>
<organism evidence="7 8">
    <name type="scientific">Raineyella antarctica</name>
    <dbReference type="NCBI Taxonomy" id="1577474"/>
    <lineage>
        <taxon>Bacteria</taxon>
        <taxon>Bacillati</taxon>
        <taxon>Actinomycetota</taxon>
        <taxon>Actinomycetes</taxon>
        <taxon>Propionibacteriales</taxon>
        <taxon>Propionibacteriaceae</taxon>
        <taxon>Raineyella</taxon>
    </lineage>
</organism>
<accession>A0A1G6GF46</accession>
<feature type="transmembrane region" description="Helical" evidence="6">
    <location>
        <begin position="556"/>
        <end position="576"/>
    </location>
</feature>
<reference evidence="7 8" key="1">
    <citation type="submission" date="2016-06" db="EMBL/GenBank/DDBJ databases">
        <authorList>
            <person name="Olsen C.W."/>
            <person name="Carey S."/>
            <person name="Hinshaw L."/>
            <person name="Karasin A.I."/>
        </authorList>
    </citation>
    <scope>NUCLEOTIDE SEQUENCE [LARGE SCALE GENOMIC DNA]</scope>
    <source>
        <strain evidence="7 8">LZ-22</strain>
    </source>
</reference>
<evidence type="ECO:0000256" key="4">
    <source>
        <dbReference type="ARBA" id="ARBA00022989"/>
    </source>
</evidence>
<comment type="subcellular location">
    <subcellularLocation>
        <location evidence="1">Cell membrane</location>
        <topology evidence="1">Multi-pass membrane protein</topology>
    </subcellularLocation>
</comment>
<dbReference type="Proteomes" id="UP000199086">
    <property type="component" value="Unassembled WGS sequence"/>
</dbReference>
<keyword evidence="4 6" id="KW-1133">Transmembrane helix</keyword>
<feature type="transmembrane region" description="Helical" evidence="6">
    <location>
        <begin position="606"/>
        <end position="627"/>
    </location>
</feature>
<gene>
    <name evidence="7" type="ORF">GA0111570_102422</name>
</gene>
<feature type="transmembrane region" description="Helical" evidence="6">
    <location>
        <begin position="169"/>
        <end position="192"/>
    </location>
</feature>
<feature type="transmembrane region" description="Helical" evidence="6">
    <location>
        <begin position="317"/>
        <end position="333"/>
    </location>
</feature>
<evidence type="ECO:0000256" key="1">
    <source>
        <dbReference type="ARBA" id="ARBA00004651"/>
    </source>
</evidence>
<feature type="transmembrane region" description="Helical" evidence="6">
    <location>
        <begin position="374"/>
        <end position="391"/>
    </location>
</feature>
<proteinExistence type="predicted"/>
<protein>
    <submittedName>
        <fullName evidence="7">Putative copper resistance protein D</fullName>
    </submittedName>
</protein>
<evidence type="ECO:0000256" key="5">
    <source>
        <dbReference type="ARBA" id="ARBA00023136"/>
    </source>
</evidence>
<sequence>MPVAPVPLGRAAKATIGVVAVLAVIGVWSVMGYLAGQPPLPARPETDPFTGYVSGIADVVARLAVLATLGGLMAIIGFTPIGPHHQLTPVGKRIRRWVGRSAQIWLWSSLLLSAANAAYVNGVPLAYTLTPASWFDFISSTPAALAWFVSALVALATVVVAYRSNRYPAYVLLFLAATVSTAFVASAGNVSVGLNHDWATDASIWVSLAWAPLAGAAVAVVLRANDVTAPDSVTTAVNRLRRYQKAVPLLLVVAAAGHTVIAWQQLAGRSPFAGAYGWATIGFYVTFALLALSWVWRQVRGEADPARTTPVVAARSALRDVLLMVAYAALRTAENHLPPPRFLIPQSIQVNYLGYQVDIPATAARLASLGRPNLLWIGLAVIALASYYWGLRKVHAKGDHWPIVRTLFWTLGWVLVLFLATSGLWEYSTVAYSWHMLVHMTVNMLVPVLCLLGAPVTLLQAAARIRRHGQMPGPREVTVELHGATSLRKVLNPLVVWVLYVSSLFLVYMTPLFPWLMRYHWAHQLMLLYFMVTGYLFFDLVIGIDKWTNLPHMGRLALVIGVMPFHAMFAVMILQAEHVLGATFYQAIDIRWIPDLLADQVIAGQITWIVGEVPLLIVIIALALQWFQADSRDAVRLDRAQDSGLDDSYDAYNAMLQELSARDQERKLEERRLRR</sequence>
<dbReference type="Pfam" id="PF09678">
    <property type="entry name" value="Caa3_CtaG"/>
    <property type="match status" value="1"/>
</dbReference>
<feature type="transmembrane region" description="Helical" evidence="6">
    <location>
        <begin position="104"/>
        <end position="124"/>
    </location>
</feature>
<feature type="transmembrane region" description="Helical" evidence="6">
    <location>
        <begin position="490"/>
        <end position="509"/>
    </location>
</feature>
<dbReference type="AlphaFoldDB" id="A0A1G6GF46"/>
<dbReference type="RefSeq" id="WP_092606928.1">
    <property type="nucleotide sequence ID" value="NZ_FMYF01000002.1"/>
</dbReference>
<dbReference type="EMBL" id="FMYF01000002">
    <property type="protein sequence ID" value="SDB80631.1"/>
    <property type="molecule type" value="Genomic_DNA"/>
</dbReference>
<dbReference type="InterPro" id="IPR019108">
    <property type="entry name" value="Caa3_assmbl_CtaG-rel"/>
</dbReference>
<feature type="transmembrane region" description="Helical" evidence="6">
    <location>
        <begin position="144"/>
        <end position="162"/>
    </location>
</feature>
<feature type="transmembrane region" description="Helical" evidence="6">
    <location>
        <begin position="521"/>
        <end position="544"/>
    </location>
</feature>